<evidence type="ECO:0000313" key="3">
    <source>
        <dbReference type="Proteomes" id="UP001194696"/>
    </source>
</evidence>
<keyword evidence="3" id="KW-1185">Reference proteome</keyword>
<dbReference type="InterPro" id="IPR015915">
    <property type="entry name" value="Kelch-typ_b-propeller"/>
</dbReference>
<dbReference type="SUPFAM" id="SSF50965">
    <property type="entry name" value="Galactose oxidase, central domain"/>
    <property type="match status" value="1"/>
</dbReference>
<dbReference type="Proteomes" id="UP001194696">
    <property type="component" value="Unassembled WGS sequence"/>
</dbReference>
<feature type="region of interest" description="Disordered" evidence="1">
    <location>
        <begin position="66"/>
        <end position="107"/>
    </location>
</feature>
<dbReference type="Gene3D" id="2.120.10.80">
    <property type="entry name" value="Kelch-type beta propeller"/>
    <property type="match status" value="1"/>
</dbReference>
<evidence type="ECO:0000256" key="1">
    <source>
        <dbReference type="SAM" id="MobiDB-lite"/>
    </source>
</evidence>
<comment type="caution">
    <text evidence="2">The sequence shown here is derived from an EMBL/GenBank/DDBJ whole genome shotgun (WGS) entry which is preliminary data.</text>
</comment>
<feature type="compositionally biased region" description="Gly residues" evidence="1">
    <location>
        <begin position="70"/>
        <end position="107"/>
    </location>
</feature>
<feature type="non-terminal residue" evidence="2">
    <location>
        <position position="107"/>
    </location>
</feature>
<gene>
    <name evidence="2" type="ORF">BGZ96_004315</name>
</gene>
<accession>A0ABQ7JIA1</accession>
<sequence>MVWTDGEDAPDPRSEMACTVAGDNFVVWGGYKELLTTDTIGVPTTPLIYNLKSGKWTDKFVIIPSAGNNTRGGPGSGTGSGSEGGGSGTGIGGGEAVEGGGEVVEGG</sequence>
<organism evidence="2 3">
    <name type="scientific">Linnemannia gamsii</name>
    <dbReference type="NCBI Taxonomy" id="64522"/>
    <lineage>
        <taxon>Eukaryota</taxon>
        <taxon>Fungi</taxon>
        <taxon>Fungi incertae sedis</taxon>
        <taxon>Mucoromycota</taxon>
        <taxon>Mortierellomycotina</taxon>
        <taxon>Mortierellomycetes</taxon>
        <taxon>Mortierellales</taxon>
        <taxon>Mortierellaceae</taxon>
        <taxon>Linnemannia</taxon>
    </lineage>
</organism>
<proteinExistence type="predicted"/>
<dbReference type="InterPro" id="IPR011043">
    <property type="entry name" value="Gal_Oxase/kelch_b-propeller"/>
</dbReference>
<name>A0ABQ7JIA1_9FUNG</name>
<reference evidence="2 3" key="1">
    <citation type="journal article" date="2020" name="Fungal Divers.">
        <title>Resolving the Mortierellaceae phylogeny through synthesis of multi-gene phylogenetics and phylogenomics.</title>
        <authorList>
            <person name="Vandepol N."/>
            <person name="Liber J."/>
            <person name="Desiro A."/>
            <person name="Na H."/>
            <person name="Kennedy M."/>
            <person name="Barry K."/>
            <person name="Grigoriev I.V."/>
            <person name="Miller A.N."/>
            <person name="O'Donnell K."/>
            <person name="Stajich J.E."/>
            <person name="Bonito G."/>
        </authorList>
    </citation>
    <scope>NUCLEOTIDE SEQUENCE [LARGE SCALE GENOMIC DNA]</scope>
    <source>
        <strain evidence="2 3">AD045</strain>
    </source>
</reference>
<protein>
    <recommendedName>
        <fullName evidence="4">Galactose oxidase</fullName>
    </recommendedName>
</protein>
<dbReference type="EMBL" id="JAAAIM010002015">
    <property type="protein sequence ID" value="KAG0274488.1"/>
    <property type="molecule type" value="Genomic_DNA"/>
</dbReference>
<evidence type="ECO:0000313" key="2">
    <source>
        <dbReference type="EMBL" id="KAG0274488.1"/>
    </source>
</evidence>
<evidence type="ECO:0008006" key="4">
    <source>
        <dbReference type="Google" id="ProtNLM"/>
    </source>
</evidence>
<dbReference type="InterPro" id="IPR011498">
    <property type="entry name" value="Kelch_2"/>
</dbReference>
<dbReference type="Pfam" id="PF07646">
    <property type="entry name" value="Kelch_2"/>
    <property type="match status" value="1"/>
</dbReference>